<dbReference type="InterPro" id="IPR035906">
    <property type="entry name" value="MetI-like_sf"/>
</dbReference>
<keyword evidence="3" id="KW-1003">Cell membrane</keyword>
<dbReference type="Pfam" id="PF12911">
    <property type="entry name" value="OppC_N"/>
    <property type="match status" value="1"/>
</dbReference>
<keyword evidence="2" id="KW-0813">Transport</keyword>
<feature type="transmembrane region" description="Helical" evidence="7">
    <location>
        <begin position="188"/>
        <end position="210"/>
    </location>
</feature>
<dbReference type="AlphaFoldDB" id="A0A975AXU1"/>
<dbReference type="Gene3D" id="1.10.3720.10">
    <property type="entry name" value="MetI-like"/>
    <property type="match status" value="1"/>
</dbReference>
<keyword evidence="12" id="KW-1185">Reference proteome</keyword>
<dbReference type="CDD" id="cd06261">
    <property type="entry name" value="TM_PBP2"/>
    <property type="match status" value="1"/>
</dbReference>
<dbReference type="Pfam" id="PF00528">
    <property type="entry name" value="BPD_transp_1"/>
    <property type="match status" value="1"/>
</dbReference>
<evidence type="ECO:0000259" key="9">
    <source>
        <dbReference type="Pfam" id="PF12911"/>
    </source>
</evidence>
<feature type="transmembrane region" description="Helical" evidence="7">
    <location>
        <begin position="235"/>
        <end position="260"/>
    </location>
</feature>
<dbReference type="GO" id="GO:0005886">
    <property type="term" value="C:plasma membrane"/>
    <property type="evidence" value="ECO:0007669"/>
    <property type="project" value="UniProtKB-SubCell"/>
</dbReference>
<evidence type="ECO:0000256" key="1">
    <source>
        <dbReference type="ARBA" id="ARBA00004651"/>
    </source>
</evidence>
<keyword evidence="5 7" id="KW-1133">Transmembrane helix</keyword>
<dbReference type="GO" id="GO:0055085">
    <property type="term" value="P:transmembrane transport"/>
    <property type="evidence" value="ECO:0007669"/>
    <property type="project" value="InterPro"/>
</dbReference>
<feature type="transmembrane region" description="Helical" evidence="7">
    <location>
        <begin position="7"/>
        <end position="28"/>
    </location>
</feature>
<reference evidence="11" key="1">
    <citation type="submission" date="2020-08" db="EMBL/GenBank/DDBJ databases">
        <title>Genomic insights into the carbon and energy metabolism of the first obligate autotrophic acetogenic bacterium Aceticella autotrophica gen. nov., sp. nov.</title>
        <authorList>
            <person name="Toshchakov S.V."/>
            <person name="Elcheninov A.G."/>
            <person name="Kublanov I.V."/>
            <person name="Frolov E.N."/>
            <person name="Lebedinsky A.V."/>
        </authorList>
    </citation>
    <scope>NUCLEOTIDE SEQUENCE</scope>
    <source>
        <strain evidence="11">3443-3Ac</strain>
    </source>
</reference>
<comment type="subcellular location">
    <subcellularLocation>
        <location evidence="1">Cell membrane</location>
        <topology evidence="1">Multi-pass membrane protein</topology>
    </subcellularLocation>
</comment>
<evidence type="ECO:0000256" key="7">
    <source>
        <dbReference type="SAM" id="Phobius"/>
    </source>
</evidence>
<feature type="transmembrane region" description="Helical" evidence="7">
    <location>
        <begin position="153"/>
        <end position="176"/>
    </location>
</feature>
<feature type="transmembrane region" description="Helical" evidence="7">
    <location>
        <begin position="115"/>
        <end position="141"/>
    </location>
</feature>
<dbReference type="InterPro" id="IPR025966">
    <property type="entry name" value="OppC_N"/>
</dbReference>
<dbReference type="Proteomes" id="UP000671913">
    <property type="component" value="Chromosome"/>
</dbReference>
<evidence type="ECO:0000256" key="3">
    <source>
        <dbReference type="ARBA" id="ARBA00022475"/>
    </source>
</evidence>
<dbReference type="InterPro" id="IPR050366">
    <property type="entry name" value="BP-dependent_transpt_permease"/>
</dbReference>
<feature type="transmembrane region" description="Helical" evidence="7">
    <location>
        <begin position="70"/>
        <end position="94"/>
    </location>
</feature>
<evidence type="ECO:0000256" key="6">
    <source>
        <dbReference type="ARBA" id="ARBA00023136"/>
    </source>
</evidence>
<evidence type="ECO:0000256" key="4">
    <source>
        <dbReference type="ARBA" id="ARBA00022692"/>
    </source>
</evidence>
<organism evidence="11 12">
    <name type="scientific">Aceticella autotrophica</name>
    <dbReference type="NCBI Taxonomy" id="2755338"/>
    <lineage>
        <taxon>Bacteria</taxon>
        <taxon>Bacillati</taxon>
        <taxon>Bacillota</taxon>
        <taxon>Clostridia</taxon>
        <taxon>Thermoanaerobacterales</taxon>
        <taxon>Thermoanaerobacteraceae</taxon>
        <taxon>Aceticella</taxon>
    </lineage>
</organism>
<keyword evidence="6 7" id="KW-0472">Membrane</keyword>
<evidence type="ECO:0000256" key="2">
    <source>
        <dbReference type="ARBA" id="ARBA00022448"/>
    </source>
</evidence>
<dbReference type="KEGG" id="aaut:ACETAC_07755"/>
<dbReference type="InterPro" id="IPR000515">
    <property type="entry name" value="MetI-like"/>
</dbReference>
<evidence type="ECO:0000313" key="12">
    <source>
        <dbReference type="Proteomes" id="UP000671913"/>
    </source>
</evidence>
<dbReference type="PANTHER" id="PTHR43386">
    <property type="entry name" value="OLIGOPEPTIDE TRANSPORT SYSTEM PERMEASE PROTEIN APPC"/>
    <property type="match status" value="1"/>
</dbReference>
<dbReference type="EMBL" id="CP060096">
    <property type="protein sequence ID" value="QSZ28401.1"/>
    <property type="molecule type" value="Genomic_DNA"/>
</dbReference>
<evidence type="ECO:0000313" key="10">
    <source>
        <dbReference type="EMBL" id="QSZ28401.1"/>
    </source>
</evidence>
<dbReference type="KEGG" id="aaut:ACETAC_09475"/>
<evidence type="ECO:0000313" key="11">
    <source>
        <dbReference type="EMBL" id="QSZ28427.1"/>
    </source>
</evidence>
<sequence>MYRNNSFMVGLCLLILYIIIAIFSPWLVPYHPTAVTGVPLERPNAEHFLGTNTLGQDIFSELLYGTRGTLLMGVIGGFLSTCIGTLMGAISGYYGKSIDVIITKLIDFQMTIPMFPLLILLSLFFTPNIVGVSIIMGILGWTRCARIIRSQVLALVNYEFILMTKAIGGSDLYIIIKHIVPNILPLSIANFIFAVQGYMLMGVGLGFLGIGDPTNINWGQMINDAYTGGAFALGLWWWLIPPGLCTAIISVAISLLAYSLEEKIVPTLKNEKYSYKNY</sequence>
<dbReference type="EMBL" id="CP060096">
    <property type="protein sequence ID" value="QSZ28427.1"/>
    <property type="molecule type" value="Genomic_DNA"/>
</dbReference>
<feature type="domain" description="ABC transmembrane type-1" evidence="8">
    <location>
        <begin position="84"/>
        <end position="267"/>
    </location>
</feature>
<proteinExistence type="predicted"/>
<evidence type="ECO:0000259" key="8">
    <source>
        <dbReference type="Pfam" id="PF00528"/>
    </source>
</evidence>
<gene>
    <name evidence="10" type="ORF">ACETAC_07755</name>
    <name evidence="11" type="ORF">ACETAC_09475</name>
</gene>
<protein>
    <submittedName>
        <fullName evidence="11">ABC transporter permease</fullName>
    </submittedName>
</protein>
<keyword evidence="4 7" id="KW-0812">Transmembrane</keyword>
<dbReference type="SUPFAM" id="SSF161098">
    <property type="entry name" value="MetI-like"/>
    <property type="match status" value="1"/>
</dbReference>
<accession>A0A975AXU1</accession>
<evidence type="ECO:0000256" key="5">
    <source>
        <dbReference type="ARBA" id="ARBA00022989"/>
    </source>
</evidence>
<feature type="domain" description="Oligopeptide transport permease C-like N-terminal" evidence="9">
    <location>
        <begin position="3"/>
        <end position="33"/>
    </location>
</feature>
<dbReference type="PANTHER" id="PTHR43386:SF1">
    <property type="entry name" value="D,D-DIPEPTIDE TRANSPORT SYSTEM PERMEASE PROTEIN DDPC-RELATED"/>
    <property type="match status" value="1"/>
</dbReference>
<name>A0A975AXU1_9THEO</name>